<evidence type="ECO:0000313" key="4">
    <source>
        <dbReference type="EMBL" id="MBI3015914.1"/>
    </source>
</evidence>
<dbReference type="Gene3D" id="3.40.630.30">
    <property type="match status" value="1"/>
</dbReference>
<evidence type="ECO:0000256" key="2">
    <source>
        <dbReference type="ARBA" id="ARBA00023315"/>
    </source>
</evidence>
<keyword evidence="1" id="KW-0808">Transferase</keyword>
<dbReference type="GO" id="GO:0016747">
    <property type="term" value="F:acyltransferase activity, transferring groups other than amino-acyl groups"/>
    <property type="evidence" value="ECO:0007669"/>
    <property type="project" value="InterPro"/>
</dbReference>
<dbReference type="PIRSF" id="PIRSF037663">
    <property type="entry name" value="Acetyltransf_GNAT_prd"/>
    <property type="match status" value="1"/>
</dbReference>
<dbReference type="EMBL" id="JACPSX010000246">
    <property type="protein sequence ID" value="MBI3015914.1"/>
    <property type="molecule type" value="Genomic_DNA"/>
</dbReference>
<accession>A0A932GRR4</accession>
<reference evidence="4" key="1">
    <citation type="submission" date="2020-07" db="EMBL/GenBank/DDBJ databases">
        <title>Huge and variable diversity of episymbiotic CPR bacteria and DPANN archaea in groundwater ecosystems.</title>
        <authorList>
            <person name="He C.Y."/>
            <person name="Keren R."/>
            <person name="Whittaker M."/>
            <person name="Farag I.F."/>
            <person name="Doudna J."/>
            <person name="Cate J.H.D."/>
            <person name="Banfield J.F."/>
        </authorList>
    </citation>
    <scope>NUCLEOTIDE SEQUENCE</scope>
    <source>
        <strain evidence="4">NC_groundwater_717_Ag_S-0.2um_59_8</strain>
    </source>
</reference>
<comment type="caution">
    <text evidence="4">The sequence shown here is derived from an EMBL/GenBank/DDBJ whole genome shotgun (WGS) entry which is preliminary data.</text>
</comment>
<dbReference type="PROSITE" id="PS51186">
    <property type="entry name" value="GNAT"/>
    <property type="match status" value="1"/>
</dbReference>
<evidence type="ECO:0000259" key="3">
    <source>
        <dbReference type="PROSITE" id="PS51186"/>
    </source>
</evidence>
<dbReference type="InterPro" id="IPR051556">
    <property type="entry name" value="N-term/lysine_N-AcTrnsfr"/>
</dbReference>
<dbReference type="InterPro" id="IPR016181">
    <property type="entry name" value="Acyl_CoA_acyltransferase"/>
</dbReference>
<dbReference type="Pfam" id="PF00583">
    <property type="entry name" value="Acetyltransf_1"/>
    <property type="match status" value="1"/>
</dbReference>
<dbReference type="Proteomes" id="UP000741360">
    <property type="component" value="Unassembled WGS sequence"/>
</dbReference>
<dbReference type="SUPFAM" id="SSF55729">
    <property type="entry name" value="Acyl-CoA N-acyltransferases (Nat)"/>
    <property type="match status" value="1"/>
</dbReference>
<gene>
    <name evidence="4" type="ORF">HYY65_12855</name>
</gene>
<dbReference type="AlphaFoldDB" id="A0A932GRR4"/>
<protein>
    <submittedName>
        <fullName evidence="4">GNAT family N-acetyltransferase</fullName>
    </submittedName>
</protein>
<organism evidence="4 5">
    <name type="scientific">Tectimicrobiota bacterium</name>
    <dbReference type="NCBI Taxonomy" id="2528274"/>
    <lineage>
        <taxon>Bacteria</taxon>
        <taxon>Pseudomonadati</taxon>
        <taxon>Nitrospinota/Tectimicrobiota group</taxon>
        <taxon>Candidatus Tectimicrobiota</taxon>
    </lineage>
</organism>
<sequence length="155" mass="17682">MTAKLAQEQIRIRLIQRRDFDAIVAIDAQAFGKKRPDYYEQKVDLALDDRRHLVTSLVAEVEGKVVGFIMGEIYRGEFGIPDTVATIDTIGVDPKYRRNGIGQSLMEEFLTVARKAGVEVINTRVYWNDWDLLKFFSSGGFSLSQSKTIHLERKL</sequence>
<proteinExistence type="predicted"/>
<feature type="domain" description="N-acetyltransferase" evidence="3">
    <location>
        <begin position="10"/>
        <end position="155"/>
    </location>
</feature>
<dbReference type="InterPro" id="IPR000182">
    <property type="entry name" value="GNAT_dom"/>
</dbReference>
<dbReference type="PANTHER" id="PTHR42919">
    <property type="entry name" value="N-ALPHA-ACETYLTRANSFERASE"/>
    <property type="match status" value="1"/>
</dbReference>
<keyword evidence="2" id="KW-0012">Acyltransferase</keyword>
<name>A0A932GRR4_UNCTE</name>
<dbReference type="CDD" id="cd04301">
    <property type="entry name" value="NAT_SF"/>
    <property type="match status" value="1"/>
</dbReference>
<dbReference type="InterPro" id="IPR017255">
    <property type="entry name" value="AcTrfase_GNAT_prd"/>
</dbReference>
<dbReference type="PANTHER" id="PTHR42919:SF8">
    <property type="entry name" value="N-ALPHA-ACETYLTRANSFERASE 50"/>
    <property type="match status" value="1"/>
</dbReference>
<evidence type="ECO:0000256" key="1">
    <source>
        <dbReference type="ARBA" id="ARBA00022679"/>
    </source>
</evidence>
<evidence type="ECO:0000313" key="5">
    <source>
        <dbReference type="Proteomes" id="UP000741360"/>
    </source>
</evidence>